<gene>
    <name evidence="6" type="ORF">BpHYR1_018456</name>
</gene>
<dbReference type="InterPro" id="IPR003656">
    <property type="entry name" value="Znf_BED"/>
</dbReference>
<accession>A0A3M7SG31</accession>
<feature type="region of interest" description="Disordered" evidence="4">
    <location>
        <begin position="1"/>
        <end position="20"/>
    </location>
</feature>
<protein>
    <recommendedName>
        <fullName evidence="5">BED-type domain-containing protein</fullName>
    </recommendedName>
</protein>
<feature type="domain" description="BED-type" evidence="5">
    <location>
        <begin position="76"/>
        <end position="121"/>
    </location>
</feature>
<proteinExistence type="predicted"/>
<keyword evidence="1" id="KW-0479">Metal-binding</keyword>
<dbReference type="EMBL" id="REGN01001433">
    <property type="protein sequence ID" value="RNA34696.1"/>
    <property type="molecule type" value="Genomic_DNA"/>
</dbReference>
<evidence type="ECO:0000256" key="1">
    <source>
        <dbReference type="ARBA" id="ARBA00022723"/>
    </source>
</evidence>
<keyword evidence="7" id="KW-1185">Reference proteome</keyword>
<keyword evidence="2" id="KW-0863">Zinc-finger</keyword>
<evidence type="ECO:0000256" key="3">
    <source>
        <dbReference type="ARBA" id="ARBA00022833"/>
    </source>
</evidence>
<sequence length="127" mass="14566">MSNETPCSSSSFSSKGKENSVCFDKDNQKLQKLKKTCDIYRTVYDESDNDEEDLSCIKQKLTFDKMVEVTNRISSGVWKYFKGLSSEDGNHKVCQVDGCRKIYVNLTSTHNMNNHLISTHKIQPQEE</sequence>
<comment type="caution">
    <text evidence="6">The sequence shown here is derived from an EMBL/GenBank/DDBJ whole genome shotgun (WGS) entry which is preliminary data.</text>
</comment>
<dbReference type="AlphaFoldDB" id="A0A3M7SG31"/>
<evidence type="ECO:0000313" key="7">
    <source>
        <dbReference type="Proteomes" id="UP000276133"/>
    </source>
</evidence>
<evidence type="ECO:0000256" key="4">
    <source>
        <dbReference type="SAM" id="MobiDB-lite"/>
    </source>
</evidence>
<dbReference type="InterPro" id="IPR036236">
    <property type="entry name" value="Znf_C2H2_sf"/>
</dbReference>
<evidence type="ECO:0000259" key="5">
    <source>
        <dbReference type="Pfam" id="PF02892"/>
    </source>
</evidence>
<organism evidence="6 7">
    <name type="scientific">Brachionus plicatilis</name>
    <name type="common">Marine rotifer</name>
    <name type="synonym">Brachionus muelleri</name>
    <dbReference type="NCBI Taxonomy" id="10195"/>
    <lineage>
        <taxon>Eukaryota</taxon>
        <taxon>Metazoa</taxon>
        <taxon>Spiralia</taxon>
        <taxon>Gnathifera</taxon>
        <taxon>Rotifera</taxon>
        <taxon>Eurotatoria</taxon>
        <taxon>Monogononta</taxon>
        <taxon>Pseudotrocha</taxon>
        <taxon>Ploima</taxon>
        <taxon>Brachionidae</taxon>
        <taxon>Brachionus</taxon>
    </lineage>
</organism>
<name>A0A3M7SG31_BRAPC</name>
<dbReference type="Pfam" id="PF02892">
    <property type="entry name" value="zf-BED"/>
    <property type="match status" value="1"/>
</dbReference>
<dbReference type="GO" id="GO:0003677">
    <property type="term" value="F:DNA binding"/>
    <property type="evidence" value="ECO:0007669"/>
    <property type="project" value="InterPro"/>
</dbReference>
<reference evidence="6 7" key="1">
    <citation type="journal article" date="2018" name="Sci. Rep.">
        <title>Genomic signatures of local adaptation to the degree of environmental predictability in rotifers.</title>
        <authorList>
            <person name="Franch-Gras L."/>
            <person name="Hahn C."/>
            <person name="Garcia-Roger E.M."/>
            <person name="Carmona M.J."/>
            <person name="Serra M."/>
            <person name="Gomez A."/>
        </authorList>
    </citation>
    <scope>NUCLEOTIDE SEQUENCE [LARGE SCALE GENOMIC DNA]</scope>
    <source>
        <strain evidence="6">HYR1</strain>
    </source>
</reference>
<dbReference type="SUPFAM" id="SSF57667">
    <property type="entry name" value="beta-beta-alpha zinc fingers"/>
    <property type="match status" value="1"/>
</dbReference>
<dbReference type="Proteomes" id="UP000276133">
    <property type="component" value="Unassembled WGS sequence"/>
</dbReference>
<evidence type="ECO:0000256" key="2">
    <source>
        <dbReference type="ARBA" id="ARBA00022771"/>
    </source>
</evidence>
<keyword evidence="3" id="KW-0862">Zinc</keyword>
<dbReference type="SMART" id="SM00614">
    <property type="entry name" value="ZnF_BED"/>
    <property type="match status" value="1"/>
</dbReference>
<dbReference type="GO" id="GO:0008270">
    <property type="term" value="F:zinc ion binding"/>
    <property type="evidence" value="ECO:0007669"/>
    <property type="project" value="UniProtKB-KW"/>
</dbReference>
<evidence type="ECO:0000313" key="6">
    <source>
        <dbReference type="EMBL" id="RNA34696.1"/>
    </source>
</evidence>